<dbReference type="RefSeq" id="WP_097112644.1">
    <property type="nucleotide sequence ID" value="NZ_OBEB01000008.1"/>
</dbReference>
<proteinExistence type="predicted"/>
<reference evidence="3" key="1">
    <citation type="submission" date="2017-09" db="EMBL/GenBank/DDBJ databases">
        <authorList>
            <person name="Varghese N."/>
            <person name="Submissions S."/>
        </authorList>
    </citation>
    <scope>NUCLEOTIDE SEQUENCE [LARGE SCALE GENOMIC DNA]</scope>
    <source>
        <strain evidence="3">CGMCC 1.12461</strain>
    </source>
</reference>
<dbReference type="Proteomes" id="UP000219353">
    <property type="component" value="Unassembled WGS sequence"/>
</dbReference>
<sequence>MDVQCYLDLHHIQGSALENGCAGVFLRFYGVNYFDFALNGKLSELLREQLAESVSDSLSVKNLYYLGKGDFYLLLNVTQCPERLAKQLQLVLNSVSDELCHTSYWCILYQEQGLHLSIARQVLAAALSIDKDLALPLMITPLTPGILLDFERSLEHLFNFPNAIACNEIVFDYQPIYDLKQGNIKSLEALARWRVDGDEIKPDDFIPVLQSSQYARAFDLHLVRSICQNLQKLKAHYGDVSISMNLSGEAIADNNFIELMLAEFTKADINNSRIIVEITELSPVTVGSRCWHNLAELKKAGIKLALDDFGQGYSCFSNLRNLPIEILKIDRMLTAGIISNTGDLELMRLILEYCSHHNLTVVIEGVETVDQHNVLQQLGAELVQGFFYGRPQRFDRLHVRTKAAYG</sequence>
<dbReference type="OrthoDB" id="8553030at2"/>
<accession>A0A285JHV6</accession>
<dbReference type="Gene3D" id="3.20.20.450">
    <property type="entry name" value="EAL domain"/>
    <property type="match status" value="1"/>
</dbReference>
<dbReference type="Pfam" id="PF00563">
    <property type="entry name" value="EAL"/>
    <property type="match status" value="1"/>
</dbReference>
<organism evidence="2 3">
    <name type="scientific">Arsukibacterium tuosuense</name>
    <dbReference type="NCBI Taxonomy" id="1323745"/>
    <lineage>
        <taxon>Bacteria</taxon>
        <taxon>Pseudomonadati</taxon>
        <taxon>Pseudomonadota</taxon>
        <taxon>Gammaproteobacteria</taxon>
        <taxon>Chromatiales</taxon>
        <taxon>Chromatiaceae</taxon>
        <taxon>Arsukibacterium</taxon>
    </lineage>
</organism>
<dbReference type="InterPro" id="IPR001633">
    <property type="entry name" value="EAL_dom"/>
</dbReference>
<dbReference type="InterPro" id="IPR035919">
    <property type="entry name" value="EAL_sf"/>
</dbReference>
<dbReference type="PANTHER" id="PTHR33121:SF71">
    <property type="entry name" value="OXYGEN SENSOR PROTEIN DOSP"/>
    <property type="match status" value="1"/>
</dbReference>
<dbReference type="PANTHER" id="PTHR33121">
    <property type="entry name" value="CYCLIC DI-GMP PHOSPHODIESTERASE PDEF"/>
    <property type="match status" value="1"/>
</dbReference>
<protein>
    <submittedName>
        <fullName evidence="2">EAL domain, c-di-GMP-specific phosphodiesterase class I (Or its enzymatically inactive variant)</fullName>
    </submittedName>
</protein>
<gene>
    <name evidence="2" type="ORF">SAMN06297280_3466</name>
</gene>
<dbReference type="SMART" id="SM00052">
    <property type="entry name" value="EAL"/>
    <property type="match status" value="1"/>
</dbReference>
<dbReference type="InterPro" id="IPR050706">
    <property type="entry name" value="Cyclic-di-GMP_PDE-like"/>
</dbReference>
<evidence type="ECO:0000259" key="1">
    <source>
        <dbReference type="PROSITE" id="PS50883"/>
    </source>
</evidence>
<dbReference type="EMBL" id="OBEB01000008">
    <property type="protein sequence ID" value="SNY58701.1"/>
    <property type="molecule type" value="Genomic_DNA"/>
</dbReference>
<dbReference type="AlphaFoldDB" id="A0A285JHV6"/>
<dbReference type="GO" id="GO:0071111">
    <property type="term" value="F:cyclic-guanylate-specific phosphodiesterase activity"/>
    <property type="evidence" value="ECO:0007669"/>
    <property type="project" value="InterPro"/>
</dbReference>
<feature type="domain" description="EAL" evidence="1">
    <location>
        <begin position="153"/>
        <end position="405"/>
    </location>
</feature>
<evidence type="ECO:0000313" key="3">
    <source>
        <dbReference type="Proteomes" id="UP000219353"/>
    </source>
</evidence>
<name>A0A285JHV6_9GAMM</name>
<dbReference type="SUPFAM" id="SSF141868">
    <property type="entry name" value="EAL domain-like"/>
    <property type="match status" value="1"/>
</dbReference>
<dbReference type="PROSITE" id="PS50883">
    <property type="entry name" value="EAL"/>
    <property type="match status" value="1"/>
</dbReference>
<evidence type="ECO:0000313" key="2">
    <source>
        <dbReference type="EMBL" id="SNY58701.1"/>
    </source>
</evidence>
<keyword evidence="3" id="KW-1185">Reference proteome</keyword>
<dbReference type="CDD" id="cd01948">
    <property type="entry name" value="EAL"/>
    <property type="match status" value="1"/>
</dbReference>